<gene>
    <name evidence="9" type="ORF">UFOPK1392_02387</name>
</gene>
<dbReference type="Pfam" id="PF02771">
    <property type="entry name" value="Acyl-CoA_dh_N"/>
    <property type="match status" value="1"/>
</dbReference>
<feature type="domain" description="Acyl-CoA dehydrogenase/oxidase N-terminal" evidence="8">
    <location>
        <begin position="6"/>
        <end position="129"/>
    </location>
</feature>
<dbReference type="GO" id="GO:0005886">
    <property type="term" value="C:plasma membrane"/>
    <property type="evidence" value="ECO:0007669"/>
    <property type="project" value="TreeGrafter"/>
</dbReference>
<evidence type="ECO:0000256" key="2">
    <source>
        <dbReference type="ARBA" id="ARBA00009347"/>
    </source>
</evidence>
<evidence type="ECO:0000256" key="5">
    <source>
        <dbReference type="ARBA" id="ARBA00023002"/>
    </source>
</evidence>
<reference evidence="9" key="1">
    <citation type="submission" date="2020-05" db="EMBL/GenBank/DDBJ databases">
        <authorList>
            <person name="Chiriac C."/>
            <person name="Salcher M."/>
            <person name="Ghai R."/>
            <person name="Kavagutti S V."/>
        </authorList>
    </citation>
    <scope>NUCLEOTIDE SEQUENCE</scope>
</reference>
<dbReference type="Gene3D" id="2.40.110.10">
    <property type="entry name" value="Butyryl-CoA Dehydrogenase, subunit A, domain 2"/>
    <property type="match status" value="1"/>
</dbReference>
<feature type="domain" description="Acyl-CoA oxidase/dehydrogenase middle" evidence="7">
    <location>
        <begin position="133"/>
        <end position="227"/>
    </location>
</feature>
<protein>
    <submittedName>
        <fullName evidence="9">Unannotated protein</fullName>
    </submittedName>
</protein>
<dbReference type="GO" id="GO:0016627">
    <property type="term" value="F:oxidoreductase activity, acting on the CH-CH group of donors"/>
    <property type="evidence" value="ECO:0007669"/>
    <property type="project" value="InterPro"/>
</dbReference>
<evidence type="ECO:0000259" key="8">
    <source>
        <dbReference type="Pfam" id="PF02771"/>
    </source>
</evidence>
<dbReference type="GO" id="GO:0050660">
    <property type="term" value="F:flavin adenine dinucleotide binding"/>
    <property type="evidence" value="ECO:0007669"/>
    <property type="project" value="InterPro"/>
</dbReference>
<dbReference type="SUPFAM" id="SSF56645">
    <property type="entry name" value="Acyl-CoA dehydrogenase NM domain-like"/>
    <property type="match status" value="1"/>
</dbReference>
<dbReference type="InterPro" id="IPR037069">
    <property type="entry name" value="AcylCoA_DH/ox_N_sf"/>
</dbReference>
<dbReference type="PANTHER" id="PTHR43292:SF4">
    <property type="entry name" value="ACYL-COA DEHYDROGENASE FADE34"/>
    <property type="match status" value="1"/>
</dbReference>
<keyword evidence="4" id="KW-0274">FAD</keyword>
<comment type="similarity">
    <text evidence="2">Belongs to the acyl-CoA dehydrogenase family.</text>
</comment>
<dbReference type="InterPro" id="IPR036250">
    <property type="entry name" value="AcylCo_DH-like_C"/>
</dbReference>
<dbReference type="AlphaFoldDB" id="A0A6J5YJG1"/>
<proteinExistence type="inferred from homology"/>
<name>A0A6J5YJG1_9ZZZZ</name>
<dbReference type="Gene3D" id="1.20.140.10">
    <property type="entry name" value="Butyryl-CoA Dehydrogenase, subunit A, domain 3"/>
    <property type="match status" value="1"/>
</dbReference>
<comment type="cofactor">
    <cofactor evidence="1">
        <name>FAD</name>
        <dbReference type="ChEBI" id="CHEBI:57692"/>
    </cofactor>
</comment>
<dbReference type="InterPro" id="IPR013786">
    <property type="entry name" value="AcylCoA_DH/ox_N"/>
</dbReference>
<dbReference type="Pfam" id="PF02770">
    <property type="entry name" value="Acyl-CoA_dh_M"/>
    <property type="match status" value="1"/>
</dbReference>
<dbReference type="PANTHER" id="PTHR43292">
    <property type="entry name" value="ACYL-COA DEHYDROGENASE"/>
    <property type="match status" value="1"/>
</dbReference>
<dbReference type="FunFam" id="2.40.110.10:FF:000011">
    <property type="entry name" value="Acyl-CoA dehydrogenase FadE34"/>
    <property type="match status" value="1"/>
</dbReference>
<evidence type="ECO:0000256" key="1">
    <source>
        <dbReference type="ARBA" id="ARBA00001974"/>
    </source>
</evidence>
<evidence type="ECO:0000259" key="6">
    <source>
        <dbReference type="Pfam" id="PF00441"/>
    </source>
</evidence>
<dbReference type="InterPro" id="IPR046373">
    <property type="entry name" value="Acyl-CoA_Oxase/DH_mid-dom_sf"/>
</dbReference>
<dbReference type="InterPro" id="IPR009075">
    <property type="entry name" value="AcylCo_DH/oxidase_C"/>
</dbReference>
<keyword evidence="5" id="KW-0560">Oxidoreductase</keyword>
<evidence type="ECO:0000259" key="7">
    <source>
        <dbReference type="Pfam" id="PF02770"/>
    </source>
</evidence>
<sequence>MDFEETAEEAAWRAECRAFLSQHASEKSADKMTLTMSTMAEDELAHVQACRDWQRTKAEAGWAGLTWPIAYGGRALSGLLQGIFLEEESHFDVAPGMFAQAIGMVGPSIIVHGTEEQKQAFLPSILRGEQVWCQLFSEPNAGSDLAGLRTKAELDGDEWVVTGQKVWTSSAHVSDWGMLLARTDFDAPKHRGITYFLVDMRSPGIEVRPLKQATGGAEFNEVFLEEVRIPVANVLGEVNGGWGVAMTTLTSERADIGSGHGMNFSNILELARRFGVTDDLVMRQKLMELYISYEISRFTGYRMRTAASRGEAPGPEVSVAKIAVSNRLAFQGDLVEEIMGAEGMLWGDDAPDEGYWQSMVFTGQWMARIGGGTEDVQRNIVGERVLGLPREPSNDRTTPFRELPH</sequence>
<keyword evidence="3" id="KW-0285">Flavoprotein</keyword>
<accession>A0A6J5YJG1</accession>
<dbReference type="Gene3D" id="1.10.540.10">
    <property type="entry name" value="Acyl-CoA dehydrogenase/oxidase, N-terminal domain"/>
    <property type="match status" value="1"/>
</dbReference>
<dbReference type="InterPro" id="IPR006091">
    <property type="entry name" value="Acyl-CoA_Oxase/DH_mid-dom"/>
</dbReference>
<dbReference type="EMBL" id="CAEMXZ010000179">
    <property type="protein sequence ID" value="CAB4324611.1"/>
    <property type="molecule type" value="Genomic_DNA"/>
</dbReference>
<dbReference type="Pfam" id="PF00441">
    <property type="entry name" value="Acyl-CoA_dh_1"/>
    <property type="match status" value="1"/>
</dbReference>
<evidence type="ECO:0000256" key="4">
    <source>
        <dbReference type="ARBA" id="ARBA00022827"/>
    </source>
</evidence>
<dbReference type="InterPro" id="IPR052161">
    <property type="entry name" value="Mycobact_Acyl-CoA_DH"/>
</dbReference>
<organism evidence="9">
    <name type="scientific">freshwater metagenome</name>
    <dbReference type="NCBI Taxonomy" id="449393"/>
    <lineage>
        <taxon>unclassified sequences</taxon>
        <taxon>metagenomes</taxon>
        <taxon>ecological metagenomes</taxon>
    </lineage>
</organism>
<evidence type="ECO:0000313" key="9">
    <source>
        <dbReference type="EMBL" id="CAB4324611.1"/>
    </source>
</evidence>
<feature type="domain" description="Acyl-CoA dehydrogenase/oxidase C-terminal" evidence="6">
    <location>
        <begin position="239"/>
        <end position="386"/>
    </location>
</feature>
<evidence type="ECO:0000256" key="3">
    <source>
        <dbReference type="ARBA" id="ARBA00022630"/>
    </source>
</evidence>
<dbReference type="SUPFAM" id="SSF47203">
    <property type="entry name" value="Acyl-CoA dehydrogenase C-terminal domain-like"/>
    <property type="match status" value="1"/>
</dbReference>
<dbReference type="InterPro" id="IPR009100">
    <property type="entry name" value="AcylCoA_DH/oxidase_NM_dom_sf"/>
</dbReference>